<reference evidence="2" key="1">
    <citation type="journal article" date="2022" name="Mol. Ecol. Resour.">
        <title>The genomes of chicory, endive, great burdock and yacon provide insights into Asteraceae palaeo-polyploidization history and plant inulin production.</title>
        <authorList>
            <person name="Fan W."/>
            <person name="Wang S."/>
            <person name="Wang H."/>
            <person name="Wang A."/>
            <person name="Jiang F."/>
            <person name="Liu H."/>
            <person name="Zhao H."/>
            <person name="Xu D."/>
            <person name="Zhang Y."/>
        </authorList>
    </citation>
    <scope>NUCLEOTIDE SEQUENCE [LARGE SCALE GENOMIC DNA]</scope>
    <source>
        <strain evidence="2">cv. Yunnan</strain>
    </source>
</reference>
<evidence type="ECO:0000313" key="1">
    <source>
        <dbReference type="EMBL" id="KAI3810946.1"/>
    </source>
</evidence>
<dbReference type="EMBL" id="CM042024">
    <property type="protein sequence ID" value="KAI3810946.1"/>
    <property type="molecule type" value="Genomic_DNA"/>
</dbReference>
<protein>
    <submittedName>
        <fullName evidence="1">Uncharacterized protein</fullName>
    </submittedName>
</protein>
<dbReference type="Proteomes" id="UP001056120">
    <property type="component" value="Linkage Group LG07"/>
</dbReference>
<comment type="caution">
    <text evidence="1">The sequence shown here is derived from an EMBL/GenBank/DDBJ whole genome shotgun (WGS) entry which is preliminary data.</text>
</comment>
<keyword evidence="2" id="KW-1185">Reference proteome</keyword>
<evidence type="ECO:0000313" key="2">
    <source>
        <dbReference type="Proteomes" id="UP001056120"/>
    </source>
</evidence>
<sequence>MEPPPLSSKRPANSESEYELEEPRAKKIKTWLESLTSSTESLFEAPEHPTPIPSPIYDTITPQPTFQQTPPVSPAKETSPSFPRVKKLSLEVMKLNEQMVQKDEEIKLLKSNLADQTEEVKDLKLEGETNVSQSIATGGLSSPAFVTNPESALTIYSDEEEIGSDHELDELLKQIDDFGTIEEFPEIVTLGEEHGEKIRYFTEEGDEIEALSDSPTVKVTFVEPETTDGPIGTTEEASQTEPTPTEPTQDTRPNLEYPNLKSSLPRYDLRASTKLPLQNPGKVNEAHNFELFLQQQAQNNFRSMKTILPKRIISKTKIHPRTQKPWQLKFPPEDLEVLFNNPTKIFHEDDEADAKAYQRVVTVNAKPHFQKSSDDPTA</sequence>
<accession>A0ACB9IU25</accession>
<name>A0ACB9IU25_9ASTR</name>
<organism evidence="1 2">
    <name type="scientific">Smallanthus sonchifolius</name>
    <dbReference type="NCBI Taxonomy" id="185202"/>
    <lineage>
        <taxon>Eukaryota</taxon>
        <taxon>Viridiplantae</taxon>
        <taxon>Streptophyta</taxon>
        <taxon>Embryophyta</taxon>
        <taxon>Tracheophyta</taxon>
        <taxon>Spermatophyta</taxon>
        <taxon>Magnoliopsida</taxon>
        <taxon>eudicotyledons</taxon>
        <taxon>Gunneridae</taxon>
        <taxon>Pentapetalae</taxon>
        <taxon>asterids</taxon>
        <taxon>campanulids</taxon>
        <taxon>Asterales</taxon>
        <taxon>Asteraceae</taxon>
        <taxon>Asteroideae</taxon>
        <taxon>Heliantheae alliance</taxon>
        <taxon>Millerieae</taxon>
        <taxon>Smallanthus</taxon>
    </lineage>
</organism>
<reference evidence="1 2" key="2">
    <citation type="journal article" date="2022" name="Mol. Ecol. Resour.">
        <title>The genomes of chicory, endive, great burdock and yacon provide insights into Asteraceae paleo-polyploidization history and plant inulin production.</title>
        <authorList>
            <person name="Fan W."/>
            <person name="Wang S."/>
            <person name="Wang H."/>
            <person name="Wang A."/>
            <person name="Jiang F."/>
            <person name="Liu H."/>
            <person name="Zhao H."/>
            <person name="Xu D."/>
            <person name="Zhang Y."/>
        </authorList>
    </citation>
    <scope>NUCLEOTIDE SEQUENCE [LARGE SCALE GENOMIC DNA]</scope>
    <source>
        <strain evidence="2">cv. Yunnan</strain>
        <tissue evidence="1">Leaves</tissue>
    </source>
</reference>
<proteinExistence type="predicted"/>
<gene>
    <name evidence="1" type="ORF">L1987_20631</name>
</gene>